<evidence type="ECO:0000256" key="1">
    <source>
        <dbReference type="SAM" id="MobiDB-lite"/>
    </source>
</evidence>
<dbReference type="Proteomes" id="UP001149079">
    <property type="component" value="Unassembled WGS sequence"/>
</dbReference>
<accession>A0A9W9L0P5</accession>
<reference evidence="3" key="1">
    <citation type="submission" date="2022-11" db="EMBL/GenBank/DDBJ databases">
        <authorList>
            <person name="Petersen C."/>
        </authorList>
    </citation>
    <scope>NUCLEOTIDE SEQUENCE</scope>
    <source>
        <strain evidence="3">IBT 22155</strain>
    </source>
</reference>
<feature type="compositionally biased region" description="Basic residues" evidence="1">
    <location>
        <begin position="30"/>
        <end position="41"/>
    </location>
</feature>
<dbReference type="PROSITE" id="PS00036">
    <property type="entry name" value="BZIP_BASIC"/>
    <property type="match status" value="1"/>
</dbReference>
<name>A0A9W9L0P5_9EURO</name>
<dbReference type="AlphaFoldDB" id="A0A9W9L0P5"/>
<dbReference type="OrthoDB" id="2247093at2759"/>
<keyword evidence="4" id="KW-1185">Reference proteome</keyword>
<evidence type="ECO:0000313" key="4">
    <source>
        <dbReference type="Proteomes" id="UP001149079"/>
    </source>
</evidence>
<sequence length="497" mass="53100">MSQESGHPGSLPRNAPQQDDRALDNDRRLTGSRHLTRRPPQRPRPQSWHPYGPVEPPLERMSSRPIGVHAILNHPSQTTADLAALSGREPLGQPVSSSSPRPQVSSPTTRPGYPLPQALSPRSHSRPLMNPASPSVRFAGGGGRASGHSSVAQSPLLPHESLVGPRLPATSSPLPLETGLRPIASLTSTQHPALTPLHSLHSAPSVHSRRTSSNPGPLTNPSSQETSPSTPRPTFSPFGVSPAVADVSLPQSVASYPTAPPYMTMDPLSRTIPATKDPQAQPETAASRAGTPQSTQTPPGMIPCVLDMRSGSSSQAEKRKANSDASRRFRNRKRNEMQLEQRLSAQQEEIQRSMETVRRQSEELRALLQQRDHYRSERDFYRNQLGRTMSLSALGPRPPSPRLTQPTPLPASDPGPSATWSGADAARPTSGTQPPATSPAPHRTHEPAQSQPGWPASPPYSSNPVAPVGRAVAGPPTGSPALSGNPLPPMQGAWSRP</sequence>
<feature type="compositionally biased region" description="Polar residues" evidence="1">
    <location>
        <begin position="211"/>
        <end position="225"/>
    </location>
</feature>
<proteinExistence type="predicted"/>
<organism evidence="3 4">
    <name type="scientific">Penicillium bovifimosum</name>
    <dbReference type="NCBI Taxonomy" id="126998"/>
    <lineage>
        <taxon>Eukaryota</taxon>
        <taxon>Fungi</taxon>
        <taxon>Dikarya</taxon>
        <taxon>Ascomycota</taxon>
        <taxon>Pezizomycotina</taxon>
        <taxon>Eurotiomycetes</taxon>
        <taxon>Eurotiomycetidae</taxon>
        <taxon>Eurotiales</taxon>
        <taxon>Aspergillaceae</taxon>
        <taxon>Penicillium</taxon>
    </lineage>
</organism>
<feature type="compositionally biased region" description="Basic and acidic residues" evidence="1">
    <location>
        <begin position="349"/>
        <end position="381"/>
    </location>
</feature>
<feature type="compositionally biased region" description="Low complexity" evidence="1">
    <location>
        <begin position="226"/>
        <end position="238"/>
    </location>
</feature>
<feature type="compositionally biased region" description="Basic and acidic residues" evidence="1">
    <location>
        <begin position="18"/>
        <end position="29"/>
    </location>
</feature>
<feature type="compositionally biased region" description="Pro residues" evidence="1">
    <location>
        <begin position="396"/>
        <end position="413"/>
    </location>
</feature>
<evidence type="ECO:0000313" key="3">
    <source>
        <dbReference type="EMBL" id="KAJ5130324.1"/>
    </source>
</evidence>
<dbReference type="GO" id="GO:0003700">
    <property type="term" value="F:DNA-binding transcription factor activity"/>
    <property type="evidence" value="ECO:0007669"/>
    <property type="project" value="InterPro"/>
</dbReference>
<evidence type="ECO:0000259" key="2">
    <source>
        <dbReference type="PROSITE" id="PS00036"/>
    </source>
</evidence>
<dbReference type="GeneID" id="81406277"/>
<feature type="compositionally biased region" description="Basic and acidic residues" evidence="1">
    <location>
        <begin position="316"/>
        <end position="327"/>
    </location>
</feature>
<protein>
    <recommendedName>
        <fullName evidence="2">BZIP domain-containing protein</fullName>
    </recommendedName>
</protein>
<dbReference type="EMBL" id="JAPQKL010000005">
    <property type="protein sequence ID" value="KAJ5130324.1"/>
    <property type="molecule type" value="Genomic_DNA"/>
</dbReference>
<gene>
    <name evidence="3" type="ORF">N7515_006363</name>
</gene>
<reference evidence="3" key="2">
    <citation type="journal article" date="2023" name="IMA Fungus">
        <title>Comparative genomic study of the Penicillium genus elucidates a diverse pangenome and 15 lateral gene transfer events.</title>
        <authorList>
            <person name="Petersen C."/>
            <person name="Sorensen T."/>
            <person name="Nielsen M.R."/>
            <person name="Sondergaard T.E."/>
            <person name="Sorensen J.L."/>
            <person name="Fitzpatrick D.A."/>
            <person name="Frisvad J.C."/>
            <person name="Nielsen K.L."/>
        </authorList>
    </citation>
    <scope>NUCLEOTIDE SEQUENCE</scope>
    <source>
        <strain evidence="3">IBT 22155</strain>
    </source>
</reference>
<dbReference type="RefSeq" id="XP_056520703.1">
    <property type="nucleotide sequence ID" value="XM_056667107.1"/>
</dbReference>
<comment type="caution">
    <text evidence="3">The sequence shown here is derived from an EMBL/GenBank/DDBJ whole genome shotgun (WGS) entry which is preliminary data.</text>
</comment>
<feature type="domain" description="BZIP" evidence="2">
    <location>
        <begin position="318"/>
        <end position="332"/>
    </location>
</feature>
<feature type="compositionally biased region" description="Low complexity" evidence="1">
    <location>
        <begin position="93"/>
        <end position="111"/>
    </location>
</feature>
<dbReference type="InterPro" id="IPR004827">
    <property type="entry name" value="bZIP"/>
</dbReference>
<feature type="region of interest" description="Disordered" evidence="1">
    <location>
        <begin position="1"/>
        <end position="497"/>
    </location>
</feature>